<accession>A0A3M5U3L9</accession>
<gene>
    <name evidence="1" type="ORF">ALQ36_01824</name>
</gene>
<name>A0A3M5U3L9_9PSED</name>
<organism evidence="1 2">
    <name type="scientific">Pseudomonas syringae pv. primulae</name>
    <dbReference type="NCBI Taxonomy" id="251707"/>
    <lineage>
        <taxon>Bacteria</taxon>
        <taxon>Pseudomonadati</taxon>
        <taxon>Pseudomonadota</taxon>
        <taxon>Gammaproteobacteria</taxon>
        <taxon>Pseudomonadales</taxon>
        <taxon>Pseudomonadaceae</taxon>
        <taxon>Pseudomonas</taxon>
    </lineage>
</organism>
<dbReference type="EMBL" id="RBPY01000129">
    <property type="protein sequence ID" value="RMO74735.1"/>
    <property type="molecule type" value="Genomic_DNA"/>
</dbReference>
<evidence type="ECO:0008006" key="3">
    <source>
        <dbReference type="Google" id="ProtNLM"/>
    </source>
</evidence>
<evidence type="ECO:0000313" key="2">
    <source>
        <dbReference type="Proteomes" id="UP000281350"/>
    </source>
</evidence>
<reference evidence="1 2" key="1">
    <citation type="submission" date="2018-08" db="EMBL/GenBank/DDBJ databases">
        <title>Recombination of ecologically and evolutionarily significant loci maintains genetic cohesion in the Pseudomonas syringae species complex.</title>
        <authorList>
            <person name="Dillon M."/>
            <person name="Thakur S."/>
            <person name="Almeida R.N.D."/>
            <person name="Weir B.S."/>
            <person name="Guttman D.S."/>
        </authorList>
    </citation>
    <scope>NUCLEOTIDE SEQUENCE [LARGE SCALE GENOMIC DNA]</scope>
    <source>
        <strain evidence="1 2">ICMP 2732</strain>
    </source>
</reference>
<dbReference type="AlphaFoldDB" id="A0A3M5U3L9"/>
<proteinExistence type="predicted"/>
<sequence>MSPIKSIAPIIDETFFSWLHRQSVFSESFRFPLYMLLDDFERCSRVEAFDRDFDFGSAFAAKASSHLSLSHNECVTLFGTSAWLLPEYNRRAFCWECLQEHVEKVHYPCHLISWCNVVRTHCSIHNSLLREHPRSDRLSLNFGLGAFVYFCANKNRYDHDDLHKLFSFKPIADYCLRIARCIETAKQSQGTENYSYWSTYKILMQVMLVPSYGIISTILHRRRETHRTSNIWQALAFAPIAASGVDRALALLLVGIAVRHFTESEGAEIIDALRCSQYLEIRFHDRGTLGSACNVFTYENGNAIAQALTHSSIELAGAPLDDFLTGFMRGLRRRR</sequence>
<comment type="caution">
    <text evidence="1">The sequence shown here is derived from an EMBL/GenBank/DDBJ whole genome shotgun (WGS) entry which is preliminary data.</text>
</comment>
<dbReference type="Proteomes" id="UP000281350">
    <property type="component" value="Unassembled WGS sequence"/>
</dbReference>
<evidence type="ECO:0000313" key="1">
    <source>
        <dbReference type="EMBL" id="RMO74735.1"/>
    </source>
</evidence>
<protein>
    <recommendedName>
        <fullName evidence="3">TniQ protein</fullName>
    </recommendedName>
</protein>